<organism evidence="2 3">
    <name type="scientific">Reticulomyxa filosa</name>
    <dbReference type="NCBI Taxonomy" id="46433"/>
    <lineage>
        <taxon>Eukaryota</taxon>
        <taxon>Sar</taxon>
        <taxon>Rhizaria</taxon>
        <taxon>Retaria</taxon>
        <taxon>Foraminifera</taxon>
        <taxon>Monothalamids</taxon>
        <taxon>Reticulomyxidae</taxon>
        <taxon>Reticulomyxa</taxon>
    </lineage>
</organism>
<reference evidence="2 3" key="1">
    <citation type="journal article" date="2013" name="Curr. Biol.">
        <title>The Genome of the Foraminiferan Reticulomyxa filosa.</title>
        <authorList>
            <person name="Glockner G."/>
            <person name="Hulsmann N."/>
            <person name="Schleicher M."/>
            <person name="Noegel A.A."/>
            <person name="Eichinger L."/>
            <person name="Gallinger C."/>
            <person name="Pawlowski J."/>
            <person name="Sierra R."/>
            <person name="Euteneuer U."/>
            <person name="Pillet L."/>
            <person name="Moustafa A."/>
            <person name="Platzer M."/>
            <person name="Groth M."/>
            <person name="Szafranski K."/>
            <person name="Schliwa M."/>
        </authorList>
    </citation>
    <scope>NUCLEOTIDE SEQUENCE [LARGE SCALE GENOMIC DNA]</scope>
</reference>
<comment type="caution">
    <text evidence="2">The sequence shown here is derived from an EMBL/GenBank/DDBJ whole genome shotgun (WGS) entry which is preliminary data.</text>
</comment>
<keyword evidence="1" id="KW-0472">Membrane</keyword>
<feature type="transmembrane region" description="Helical" evidence="1">
    <location>
        <begin position="403"/>
        <end position="422"/>
    </location>
</feature>
<evidence type="ECO:0000256" key="1">
    <source>
        <dbReference type="SAM" id="Phobius"/>
    </source>
</evidence>
<dbReference type="EMBL" id="ASPP01027049">
    <property type="protein sequence ID" value="ETO06538.1"/>
    <property type="molecule type" value="Genomic_DNA"/>
</dbReference>
<gene>
    <name evidence="2" type="ORF">RFI_30854</name>
</gene>
<dbReference type="Proteomes" id="UP000023152">
    <property type="component" value="Unassembled WGS sequence"/>
</dbReference>
<sequence length="464" mass="54834">MDIFQHINHDLECRLQKIGDNIFVGEFQVEQDSPISFQYNNAWNNVDDNCKMYLLRRPKETEKVPIAFETTVFNHLIDNITDWPSLEFALEAKNNLSSVIEKALPELSCDMLEGIKRELEKSTINLIPVCSTTNLFFFFFVKKKKKQKIITFIKFKKKKDTPIYHQNNNTVRKVLQRDLQGHYCQNLSKLQLVFLLPCINYLSFLVKDNPLTSGFPNKFKDGATSDGKYDDLDKKKLISILKTDFTLRKAGNDAATHLQRRDVEEYVIELLQHYPEESQSVLEFLFAQSEEIWNNICKSDNGDKCWQVMCIAFRNDFSMWNKFIERLQIVKIFEDGKVRVTFFNNFNVNITFQQLVTKSPEQLFNFFAFVQKQCIIWKSDDNLLETIELYIDKIFYCKEMLSCLIDILWNVLSIIFIFLFYLNETNHVNYFFFYETISKKVIELTKQLLDNAQTKYNEKQSGLE</sequence>
<keyword evidence="1" id="KW-0812">Transmembrane</keyword>
<keyword evidence="3" id="KW-1185">Reference proteome</keyword>
<name>X6LX68_RETFI</name>
<protein>
    <submittedName>
        <fullName evidence="2">Uncharacterized protein</fullName>
    </submittedName>
</protein>
<proteinExistence type="predicted"/>
<evidence type="ECO:0000313" key="3">
    <source>
        <dbReference type="Proteomes" id="UP000023152"/>
    </source>
</evidence>
<feature type="non-terminal residue" evidence="2">
    <location>
        <position position="464"/>
    </location>
</feature>
<dbReference type="AlphaFoldDB" id="X6LX68"/>
<accession>X6LX68</accession>
<feature type="transmembrane region" description="Helical" evidence="1">
    <location>
        <begin position="123"/>
        <end position="141"/>
    </location>
</feature>
<keyword evidence="1" id="KW-1133">Transmembrane helix</keyword>
<evidence type="ECO:0000313" key="2">
    <source>
        <dbReference type="EMBL" id="ETO06538.1"/>
    </source>
</evidence>